<accession>A0A1I0HBX0</accession>
<organism evidence="2 3">
    <name type="scientific">Nonomuraea wenchangensis</name>
    <dbReference type="NCBI Taxonomy" id="568860"/>
    <lineage>
        <taxon>Bacteria</taxon>
        <taxon>Bacillati</taxon>
        <taxon>Actinomycetota</taxon>
        <taxon>Actinomycetes</taxon>
        <taxon>Streptosporangiales</taxon>
        <taxon>Streptosporangiaceae</taxon>
        <taxon>Nonomuraea</taxon>
    </lineage>
</organism>
<evidence type="ECO:0000313" key="3">
    <source>
        <dbReference type="Proteomes" id="UP000199361"/>
    </source>
</evidence>
<evidence type="ECO:0000259" key="1">
    <source>
        <dbReference type="PROSITE" id="PS50222"/>
    </source>
</evidence>
<reference evidence="2 3" key="1">
    <citation type="submission" date="2016-10" db="EMBL/GenBank/DDBJ databases">
        <authorList>
            <person name="de Groot N.N."/>
        </authorList>
    </citation>
    <scope>NUCLEOTIDE SEQUENCE [LARGE SCALE GENOMIC DNA]</scope>
    <source>
        <strain evidence="2 3">CGMCC 4.5598</strain>
    </source>
</reference>
<dbReference type="AlphaFoldDB" id="A0A1I0HBX0"/>
<keyword evidence="3" id="KW-1185">Reference proteome</keyword>
<feature type="domain" description="EF-hand" evidence="1">
    <location>
        <begin position="7"/>
        <end position="42"/>
    </location>
</feature>
<sequence>MPTDPTDRLIRLRTRFALLDTNGDGHLQGDDFALLADRVLDSLSADRDSAKAHALTQGCRTFWQGLAAACDRDGDATVTFQEYAAAIPDAAHFDQYGSPYARALVALADTDDDGQVEQGEFIACMTAIGFAPPHVRQLFAALAGQRGRITTDAWSAAIRDYYVSDSANTPGQLLANQPA</sequence>
<proteinExistence type="predicted"/>
<dbReference type="EMBL" id="FOHX01000004">
    <property type="protein sequence ID" value="SET81183.1"/>
    <property type="molecule type" value="Genomic_DNA"/>
</dbReference>
<evidence type="ECO:0000313" key="2">
    <source>
        <dbReference type="EMBL" id="SET81183.1"/>
    </source>
</evidence>
<dbReference type="Proteomes" id="UP000199361">
    <property type="component" value="Unassembled WGS sequence"/>
</dbReference>
<protein>
    <submittedName>
        <fullName evidence="2">EF-hand domain pair</fullName>
    </submittedName>
</protein>
<dbReference type="InterPro" id="IPR002048">
    <property type="entry name" value="EF_hand_dom"/>
</dbReference>
<dbReference type="Pfam" id="PF13202">
    <property type="entry name" value="EF-hand_5"/>
    <property type="match status" value="1"/>
</dbReference>
<dbReference type="OrthoDB" id="3530529at2"/>
<feature type="domain" description="EF-hand" evidence="1">
    <location>
        <begin position="96"/>
        <end position="131"/>
    </location>
</feature>
<dbReference type="STRING" id="568860.SAMN05421811_104228"/>
<dbReference type="RefSeq" id="WP_091081194.1">
    <property type="nucleotide sequence ID" value="NZ_FOHX01000004.1"/>
</dbReference>
<dbReference type="InterPro" id="IPR011992">
    <property type="entry name" value="EF-hand-dom_pair"/>
</dbReference>
<name>A0A1I0HBX0_9ACTN</name>
<dbReference type="GO" id="GO:0005509">
    <property type="term" value="F:calcium ion binding"/>
    <property type="evidence" value="ECO:0007669"/>
    <property type="project" value="InterPro"/>
</dbReference>
<dbReference type="PROSITE" id="PS00018">
    <property type="entry name" value="EF_HAND_1"/>
    <property type="match status" value="2"/>
</dbReference>
<dbReference type="PROSITE" id="PS50222">
    <property type="entry name" value="EF_HAND_2"/>
    <property type="match status" value="2"/>
</dbReference>
<dbReference type="InterPro" id="IPR018247">
    <property type="entry name" value="EF_Hand_1_Ca_BS"/>
</dbReference>
<dbReference type="Gene3D" id="1.10.238.10">
    <property type="entry name" value="EF-hand"/>
    <property type="match status" value="1"/>
</dbReference>
<dbReference type="SUPFAM" id="SSF47473">
    <property type="entry name" value="EF-hand"/>
    <property type="match status" value="1"/>
</dbReference>
<gene>
    <name evidence="2" type="ORF">SAMN05421811_104228</name>
</gene>
<dbReference type="SMART" id="SM00054">
    <property type="entry name" value="EFh"/>
    <property type="match status" value="3"/>
</dbReference>